<dbReference type="GO" id="GO:0005829">
    <property type="term" value="C:cytosol"/>
    <property type="evidence" value="ECO:0007669"/>
    <property type="project" value="TreeGrafter"/>
</dbReference>
<dbReference type="EMBL" id="JBGBPQ010000001">
    <property type="protein sequence ID" value="KAL1530070.1"/>
    <property type="molecule type" value="Genomic_DNA"/>
</dbReference>
<evidence type="ECO:0000313" key="7">
    <source>
        <dbReference type="EMBL" id="KAL1530070.1"/>
    </source>
</evidence>
<feature type="coiled-coil region" evidence="4">
    <location>
        <begin position="355"/>
        <end position="382"/>
    </location>
</feature>
<accession>A0AB34K704</accession>
<keyword evidence="3" id="KW-0788">Thiol protease</keyword>
<proteinExistence type="predicted"/>
<dbReference type="Proteomes" id="UP001515480">
    <property type="component" value="Unassembled WGS sequence"/>
</dbReference>
<evidence type="ECO:0000256" key="2">
    <source>
        <dbReference type="ARBA" id="ARBA00022801"/>
    </source>
</evidence>
<dbReference type="Gene3D" id="3.90.70.80">
    <property type="match status" value="1"/>
</dbReference>
<feature type="region of interest" description="Disordered" evidence="5">
    <location>
        <begin position="173"/>
        <end position="207"/>
    </location>
</feature>
<evidence type="ECO:0000256" key="1">
    <source>
        <dbReference type="ARBA" id="ARBA00000707"/>
    </source>
</evidence>
<evidence type="ECO:0000256" key="4">
    <source>
        <dbReference type="SAM" id="Coils"/>
    </source>
</evidence>
<comment type="subcellular location">
    <subcellularLocation>
        <location evidence="3">Cytoplasm</location>
    </subcellularLocation>
</comment>
<comment type="caution">
    <text evidence="7">The sequence shown here is derived from an EMBL/GenBank/DDBJ whole genome shotgun (WGS) entry which is preliminary data.</text>
</comment>
<dbReference type="PROSITE" id="PS50802">
    <property type="entry name" value="OTU"/>
    <property type="match status" value="1"/>
</dbReference>
<sequence length="395" mass="44349">MDIERVVSELLDEATQQHAVAQLAALVDEVEGASAVQLGRTIRDFGALPELLNMLQWPLTRQPALRVIGNLASEAVDRNARLTKEMIYELKGFERILPLIWEDDELILVYALGAIQNLCTYPEYAQLMQKNGARERLQALIALPGSRQRQHFARGCLNNMQVVIEMKEPAVPPDGVPSRKLEEQHPPPVAPWPRPAPSPPSTGKPRALQRYSVAPDNSCLFTSCALLCEAARESELAERGYRLRVMCADSIAQAPDADHWLVLLGVKSVEEYASWIQDERHWGGESEIVMIAKHYQVEVVVASCESLRLLRYGVKNRPKWVIYLLYTGQHYDPLIGPSPYGVRRFPVNDDPEKIQAREEAAIQIATEQRETAEKERAAREQLIEAGAFTSIPGYV</sequence>
<feature type="domain" description="OTU" evidence="6">
    <location>
        <begin position="208"/>
        <end position="337"/>
    </location>
</feature>
<dbReference type="Pfam" id="PF02338">
    <property type="entry name" value="OTU"/>
    <property type="match status" value="1"/>
</dbReference>
<protein>
    <recommendedName>
        <fullName evidence="3">Ubiquitin thioesterase OTU</fullName>
        <ecNumber evidence="3">3.4.19.12</ecNumber>
    </recommendedName>
</protein>
<evidence type="ECO:0000313" key="8">
    <source>
        <dbReference type="Proteomes" id="UP001515480"/>
    </source>
</evidence>
<comment type="catalytic activity">
    <reaction evidence="1 3">
        <text>Thiol-dependent hydrolysis of ester, thioester, amide, peptide and isopeptide bonds formed by the C-terminal Gly of ubiquitin (a 76-residue protein attached to proteins as an intracellular targeting signal).</text>
        <dbReference type="EC" id="3.4.19.12"/>
    </reaction>
</comment>
<evidence type="ECO:0000256" key="3">
    <source>
        <dbReference type="RuleBase" id="RU367104"/>
    </source>
</evidence>
<dbReference type="PANTHER" id="PTHR13312:SF0">
    <property type="entry name" value="UBIQUITIN THIOESTERASE OTU1"/>
    <property type="match status" value="1"/>
</dbReference>
<keyword evidence="4" id="KW-0175">Coiled coil</keyword>
<name>A0AB34K704_PRYPA</name>
<evidence type="ECO:0000256" key="5">
    <source>
        <dbReference type="SAM" id="MobiDB-lite"/>
    </source>
</evidence>
<evidence type="ECO:0000259" key="6">
    <source>
        <dbReference type="PROSITE" id="PS50802"/>
    </source>
</evidence>
<dbReference type="GO" id="GO:0030968">
    <property type="term" value="P:endoplasmic reticulum unfolded protein response"/>
    <property type="evidence" value="ECO:0007669"/>
    <property type="project" value="TreeGrafter"/>
</dbReference>
<dbReference type="InterPro" id="IPR016024">
    <property type="entry name" value="ARM-type_fold"/>
</dbReference>
<dbReference type="GO" id="GO:0004843">
    <property type="term" value="F:cysteine-type deubiquitinase activity"/>
    <property type="evidence" value="ECO:0007669"/>
    <property type="project" value="UniProtKB-UniRule"/>
</dbReference>
<dbReference type="InterPro" id="IPR003323">
    <property type="entry name" value="OTU_dom"/>
</dbReference>
<dbReference type="Gene3D" id="1.25.10.10">
    <property type="entry name" value="Leucine-rich Repeat Variant"/>
    <property type="match status" value="1"/>
</dbReference>
<dbReference type="InterPro" id="IPR011989">
    <property type="entry name" value="ARM-like"/>
</dbReference>
<dbReference type="AlphaFoldDB" id="A0AB34K704"/>
<keyword evidence="3" id="KW-0833">Ubl conjugation pathway</keyword>
<dbReference type="EC" id="3.4.19.12" evidence="3"/>
<dbReference type="SUPFAM" id="SSF48371">
    <property type="entry name" value="ARM repeat"/>
    <property type="match status" value="1"/>
</dbReference>
<keyword evidence="3" id="KW-0645">Protease</keyword>
<reference evidence="7 8" key="1">
    <citation type="journal article" date="2024" name="Science">
        <title>Giant polyketide synthase enzymes in the biosynthesis of giant marine polyether toxins.</title>
        <authorList>
            <person name="Fallon T.R."/>
            <person name="Shende V.V."/>
            <person name="Wierzbicki I.H."/>
            <person name="Pendleton A.L."/>
            <person name="Watervoot N.F."/>
            <person name="Auber R.P."/>
            <person name="Gonzalez D.J."/>
            <person name="Wisecaver J.H."/>
            <person name="Moore B.S."/>
        </authorList>
    </citation>
    <scope>NUCLEOTIDE SEQUENCE [LARGE SCALE GENOMIC DNA]</scope>
    <source>
        <strain evidence="7 8">12B1</strain>
    </source>
</reference>
<feature type="compositionally biased region" description="Pro residues" evidence="5">
    <location>
        <begin position="186"/>
        <end position="202"/>
    </location>
</feature>
<gene>
    <name evidence="7" type="ORF">AB1Y20_000992</name>
</gene>
<comment type="function">
    <text evidence="3">Hydrolase that can remove conjugated ubiquitin from proteins and may therefore play an important regulatory role at the level of protein turnover by preventing degradation.</text>
</comment>
<organism evidence="7 8">
    <name type="scientific">Prymnesium parvum</name>
    <name type="common">Toxic golden alga</name>
    <dbReference type="NCBI Taxonomy" id="97485"/>
    <lineage>
        <taxon>Eukaryota</taxon>
        <taxon>Haptista</taxon>
        <taxon>Haptophyta</taxon>
        <taxon>Prymnesiophyceae</taxon>
        <taxon>Prymnesiales</taxon>
        <taxon>Prymnesiaceae</taxon>
        <taxon>Prymnesium</taxon>
    </lineage>
</organism>
<keyword evidence="3" id="KW-0963">Cytoplasm</keyword>
<keyword evidence="2 3" id="KW-0378">Hydrolase</keyword>
<dbReference type="InterPro" id="IPR000225">
    <property type="entry name" value="Armadillo"/>
</dbReference>
<dbReference type="GO" id="GO:0005634">
    <property type="term" value="C:nucleus"/>
    <property type="evidence" value="ECO:0007669"/>
    <property type="project" value="TreeGrafter"/>
</dbReference>
<dbReference type="GO" id="GO:0036503">
    <property type="term" value="P:ERAD pathway"/>
    <property type="evidence" value="ECO:0007669"/>
    <property type="project" value="TreeGrafter"/>
</dbReference>
<dbReference type="GO" id="GO:0016579">
    <property type="term" value="P:protein deubiquitination"/>
    <property type="evidence" value="ECO:0007669"/>
    <property type="project" value="TreeGrafter"/>
</dbReference>
<dbReference type="PANTHER" id="PTHR13312">
    <property type="entry name" value="HIV-INDUCED PROTEIN-7-LIKE PROTEASE"/>
    <property type="match status" value="1"/>
</dbReference>
<keyword evidence="8" id="KW-1185">Reference proteome</keyword>
<dbReference type="SUPFAM" id="SSF54001">
    <property type="entry name" value="Cysteine proteinases"/>
    <property type="match status" value="1"/>
</dbReference>
<dbReference type="SMART" id="SM00185">
    <property type="entry name" value="ARM"/>
    <property type="match status" value="2"/>
</dbReference>
<dbReference type="InterPro" id="IPR038765">
    <property type="entry name" value="Papain-like_cys_pep_sf"/>
</dbReference>